<comment type="similarity">
    <text evidence="3 10 13">Belongs to the IPP transferase family.</text>
</comment>
<comment type="caution">
    <text evidence="14">The sequence shown here is derived from an EMBL/GenBank/DDBJ whole genome shotgun (WGS) entry which is preliminary data.</text>
</comment>
<evidence type="ECO:0000256" key="4">
    <source>
        <dbReference type="ARBA" id="ARBA00022679"/>
    </source>
</evidence>
<dbReference type="SUPFAM" id="SSF52540">
    <property type="entry name" value="P-loop containing nucleoside triphosphate hydrolases"/>
    <property type="match status" value="1"/>
</dbReference>
<protein>
    <recommendedName>
        <fullName evidence="10">tRNA dimethylallyltransferase</fullName>
        <ecNumber evidence="10">2.5.1.75</ecNumber>
    </recommendedName>
    <alternativeName>
        <fullName evidence="10">Dimethylallyl diphosphate:tRNA dimethylallyltransferase</fullName>
        <shortName evidence="10">DMAPP:tRNA dimethylallyltransferase</shortName>
        <shortName evidence="10">DMATase</shortName>
    </alternativeName>
    <alternativeName>
        <fullName evidence="10">Isopentenyl-diphosphate:tRNA isopentenyltransferase</fullName>
        <shortName evidence="10">IPP transferase</shortName>
        <shortName evidence="10">IPPT</shortName>
        <shortName evidence="10">IPTase</shortName>
    </alternativeName>
</protein>
<keyword evidence="6 10" id="KW-0547">Nucleotide-binding</keyword>
<evidence type="ECO:0000256" key="6">
    <source>
        <dbReference type="ARBA" id="ARBA00022741"/>
    </source>
</evidence>
<evidence type="ECO:0000256" key="7">
    <source>
        <dbReference type="ARBA" id="ARBA00022840"/>
    </source>
</evidence>
<keyword evidence="15" id="KW-1185">Reference proteome</keyword>
<dbReference type="HAMAP" id="MF_00185">
    <property type="entry name" value="IPP_trans"/>
    <property type="match status" value="1"/>
</dbReference>
<feature type="binding site" evidence="10">
    <location>
        <begin position="12"/>
        <end position="19"/>
    </location>
    <ligand>
        <name>ATP</name>
        <dbReference type="ChEBI" id="CHEBI:30616"/>
    </ligand>
</feature>
<evidence type="ECO:0000256" key="5">
    <source>
        <dbReference type="ARBA" id="ARBA00022694"/>
    </source>
</evidence>
<evidence type="ECO:0000313" key="15">
    <source>
        <dbReference type="Proteomes" id="UP000619260"/>
    </source>
</evidence>
<dbReference type="GO" id="GO:0052381">
    <property type="term" value="F:tRNA dimethylallyltransferase activity"/>
    <property type="evidence" value="ECO:0007669"/>
    <property type="project" value="UniProtKB-UniRule"/>
</dbReference>
<proteinExistence type="inferred from homology"/>
<dbReference type="AlphaFoldDB" id="A0A8J4DVX6"/>
<keyword evidence="7 10" id="KW-0067">ATP-binding</keyword>
<reference evidence="14" key="1">
    <citation type="submission" date="2021-01" db="EMBL/GenBank/DDBJ databases">
        <title>Whole genome shotgun sequence of Virgisporangium aliadipatigenens NBRC 105644.</title>
        <authorList>
            <person name="Komaki H."/>
            <person name="Tamura T."/>
        </authorList>
    </citation>
    <scope>NUCLEOTIDE SEQUENCE</scope>
    <source>
        <strain evidence="14">NBRC 105644</strain>
    </source>
</reference>
<keyword evidence="8 10" id="KW-0460">Magnesium</keyword>
<evidence type="ECO:0000256" key="1">
    <source>
        <dbReference type="ARBA" id="ARBA00001946"/>
    </source>
</evidence>
<evidence type="ECO:0000256" key="9">
    <source>
        <dbReference type="ARBA" id="ARBA00049563"/>
    </source>
</evidence>
<evidence type="ECO:0000256" key="2">
    <source>
        <dbReference type="ARBA" id="ARBA00003213"/>
    </source>
</evidence>
<comment type="function">
    <text evidence="2 10 12">Catalyzes the transfer of a dimethylallyl group onto the adenine at position 37 in tRNAs that read codons beginning with uridine, leading to the formation of N6-(dimethylallyl)adenosine (i(6)A).</text>
</comment>
<evidence type="ECO:0000256" key="10">
    <source>
        <dbReference type="HAMAP-Rule" id="MF_00185"/>
    </source>
</evidence>
<dbReference type="EC" id="2.5.1.75" evidence="10"/>
<evidence type="ECO:0000256" key="3">
    <source>
        <dbReference type="ARBA" id="ARBA00005842"/>
    </source>
</evidence>
<dbReference type="Pfam" id="PF01715">
    <property type="entry name" value="IPPT"/>
    <property type="match status" value="1"/>
</dbReference>
<keyword evidence="5 10" id="KW-0819">tRNA processing</keyword>
<comment type="caution">
    <text evidence="10">Lacks conserved residue(s) required for the propagation of feature annotation.</text>
</comment>
<accession>A0A8J4DVX6</accession>
<dbReference type="Gene3D" id="3.40.50.300">
    <property type="entry name" value="P-loop containing nucleotide triphosphate hydrolases"/>
    <property type="match status" value="1"/>
</dbReference>
<dbReference type="GO" id="GO:0006400">
    <property type="term" value="P:tRNA modification"/>
    <property type="evidence" value="ECO:0007669"/>
    <property type="project" value="TreeGrafter"/>
</dbReference>
<dbReference type="NCBIfam" id="TIGR00174">
    <property type="entry name" value="miaA"/>
    <property type="match status" value="1"/>
</dbReference>
<dbReference type="GO" id="GO:0005524">
    <property type="term" value="F:ATP binding"/>
    <property type="evidence" value="ECO:0007669"/>
    <property type="project" value="UniProtKB-UniRule"/>
</dbReference>
<feature type="region of interest" description="Interaction with substrate tRNA" evidence="10">
    <location>
        <begin position="43"/>
        <end position="46"/>
    </location>
</feature>
<dbReference type="Proteomes" id="UP000619260">
    <property type="component" value="Unassembled WGS sequence"/>
</dbReference>
<evidence type="ECO:0000256" key="12">
    <source>
        <dbReference type="RuleBase" id="RU003784"/>
    </source>
</evidence>
<evidence type="ECO:0000256" key="8">
    <source>
        <dbReference type="ARBA" id="ARBA00022842"/>
    </source>
</evidence>
<dbReference type="EMBL" id="BOPF01000057">
    <property type="protein sequence ID" value="GIJ51911.1"/>
    <property type="molecule type" value="Genomic_DNA"/>
</dbReference>
<dbReference type="InterPro" id="IPR018022">
    <property type="entry name" value="IPT"/>
</dbReference>
<dbReference type="InterPro" id="IPR027417">
    <property type="entry name" value="P-loop_NTPase"/>
</dbReference>
<sequence length="319" mass="35119">MSGDRLLVALYGPTSSGKTALSVDVAHRLRRTLDRPVTVISADSRQVYRYMDIGTSKTTVEEMRGIPHEMLDVVEPDHKLELEEYARRAREHIGAAFAAGRVPFVVGGTGVYVKALVDGWEMDAVGAARRGLRQDFPRSMAADAHAMLRRLDKAAAAKVHPNNYEAVINALAARMASSGGSGGGTAAPRTVLLGLDPGPRAVDERLAATYDRQVERGLLDEIEELNERYDLEREKRRRGADSPNQVLHTHGYREYFDVAAARGRPLANLTAADRAQVREQVLEHIRGYTRRQRSWFKKLPGVKMVTSPGQAAAAIAKSR</sequence>
<dbReference type="RefSeq" id="WP_203905308.1">
    <property type="nucleotide sequence ID" value="NZ_BOPF01000057.1"/>
</dbReference>
<evidence type="ECO:0000256" key="11">
    <source>
        <dbReference type="RuleBase" id="RU003783"/>
    </source>
</evidence>
<gene>
    <name evidence="14" type="primary">miaA_2</name>
    <name evidence="10" type="synonym">miaA</name>
    <name evidence="14" type="ORF">Val02_87970</name>
</gene>
<comment type="subunit">
    <text evidence="10">Monomer.</text>
</comment>
<comment type="cofactor">
    <cofactor evidence="1 10">
        <name>Mg(2+)</name>
        <dbReference type="ChEBI" id="CHEBI:18420"/>
    </cofactor>
</comment>
<organism evidence="14 15">
    <name type="scientific">Virgisporangium aliadipatigenens</name>
    <dbReference type="NCBI Taxonomy" id="741659"/>
    <lineage>
        <taxon>Bacteria</taxon>
        <taxon>Bacillati</taxon>
        <taxon>Actinomycetota</taxon>
        <taxon>Actinomycetes</taxon>
        <taxon>Micromonosporales</taxon>
        <taxon>Micromonosporaceae</taxon>
        <taxon>Virgisporangium</taxon>
    </lineage>
</organism>
<feature type="binding site" evidence="10">
    <location>
        <begin position="14"/>
        <end position="19"/>
    </location>
    <ligand>
        <name>substrate</name>
    </ligand>
</feature>
<feature type="site" description="Interaction with substrate tRNA" evidence="10">
    <location>
        <position position="129"/>
    </location>
</feature>
<dbReference type="PANTHER" id="PTHR11088">
    <property type="entry name" value="TRNA DIMETHYLALLYLTRANSFERASE"/>
    <property type="match status" value="1"/>
</dbReference>
<evidence type="ECO:0000313" key="14">
    <source>
        <dbReference type="EMBL" id="GIJ51911.1"/>
    </source>
</evidence>
<keyword evidence="4 10" id="KW-0808">Transferase</keyword>
<feature type="site" description="Interaction with substrate tRNA" evidence="10">
    <location>
        <position position="109"/>
    </location>
</feature>
<comment type="catalytic activity">
    <reaction evidence="9 10 11">
        <text>adenosine(37) in tRNA + dimethylallyl diphosphate = N(6)-dimethylallyladenosine(37) in tRNA + diphosphate</text>
        <dbReference type="Rhea" id="RHEA:26482"/>
        <dbReference type="Rhea" id="RHEA-COMP:10162"/>
        <dbReference type="Rhea" id="RHEA-COMP:10375"/>
        <dbReference type="ChEBI" id="CHEBI:33019"/>
        <dbReference type="ChEBI" id="CHEBI:57623"/>
        <dbReference type="ChEBI" id="CHEBI:74411"/>
        <dbReference type="ChEBI" id="CHEBI:74415"/>
        <dbReference type="EC" id="2.5.1.75"/>
    </reaction>
</comment>
<dbReference type="InterPro" id="IPR039657">
    <property type="entry name" value="Dimethylallyltransferase"/>
</dbReference>
<name>A0A8J4DVX6_9ACTN</name>
<evidence type="ECO:0000256" key="13">
    <source>
        <dbReference type="RuleBase" id="RU003785"/>
    </source>
</evidence>
<dbReference type="PANTHER" id="PTHR11088:SF60">
    <property type="entry name" value="TRNA DIMETHYLALLYLTRANSFERASE"/>
    <property type="match status" value="1"/>
</dbReference>